<proteinExistence type="predicted"/>
<keyword evidence="2" id="KW-0378">Hydrolase</keyword>
<evidence type="ECO:0000313" key="2">
    <source>
        <dbReference type="EMBL" id="CEG39429.1"/>
    </source>
</evidence>
<name>A0A0P1AF31_PLAHL</name>
<dbReference type="InterPro" id="IPR003495">
    <property type="entry name" value="CobW/HypB/UreG_nucleotide-bd"/>
</dbReference>
<feature type="domain" description="CobW/HypB/UreG nucleotide-binding" evidence="1">
    <location>
        <begin position="3"/>
        <end position="70"/>
    </location>
</feature>
<dbReference type="PANTHER" id="PTHR43603:SF1">
    <property type="entry name" value="ZINC-REGULATED GTPASE METALLOPROTEIN ACTIVATOR 1"/>
    <property type="match status" value="1"/>
</dbReference>
<dbReference type="Gene3D" id="3.40.50.300">
    <property type="entry name" value="P-loop containing nucleotide triphosphate hydrolases"/>
    <property type="match status" value="1"/>
</dbReference>
<dbReference type="InterPro" id="IPR051927">
    <property type="entry name" value="Zn_Chap_cDPG_Synth"/>
</dbReference>
<dbReference type="AlphaFoldDB" id="A0A0P1AF31"/>
<dbReference type="RefSeq" id="XP_024575798.1">
    <property type="nucleotide sequence ID" value="XM_024724975.1"/>
</dbReference>
<protein>
    <submittedName>
        <fullName evidence="2">p-loop containing nucleoside triphosphate hydrolase</fullName>
    </submittedName>
</protein>
<evidence type="ECO:0000259" key="1">
    <source>
        <dbReference type="Pfam" id="PF02492"/>
    </source>
</evidence>
<sequence length="267" mass="30282">MTRARLDSVVTVVDGDALAPDTMQGVELCAVAIRQLQCADVVLLNKVDLLDLTKLRFARKVIEKYAPNARLYETNHSQVYLPHVLDIAPPEDVFNGGISHEKVQGQWNTGLSAWNNSIKPGASRLRVENSREVENTGTWLATRKTQFVVIGLNSSRDDSKERFDKAQALESLTTNLVTLTNHLDMSCREPILKLFERDKRFEIIASPDQATTISFRLTCPTSALDETMLRHHHHVDMNELTRRLVRERSFLRCGFNHWSCICLELVA</sequence>
<accession>A0A0P1AF31</accession>
<keyword evidence="3" id="KW-1185">Reference proteome</keyword>
<dbReference type="STRING" id="4781.A0A0P1AF31"/>
<dbReference type="EMBL" id="CCYD01000428">
    <property type="protein sequence ID" value="CEG39429.1"/>
    <property type="molecule type" value="Genomic_DNA"/>
</dbReference>
<dbReference type="Pfam" id="PF02492">
    <property type="entry name" value="cobW"/>
    <property type="match status" value="1"/>
</dbReference>
<dbReference type="InterPro" id="IPR027417">
    <property type="entry name" value="P-loop_NTPase"/>
</dbReference>
<dbReference type="SUPFAM" id="SSF52540">
    <property type="entry name" value="P-loop containing nucleoside triphosphate hydrolases"/>
    <property type="match status" value="1"/>
</dbReference>
<reference evidence="3" key="1">
    <citation type="submission" date="2014-09" db="EMBL/GenBank/DDBJ databases">
        <authorList>
            <person name="Sharma Rahul"/>
            <person name="Thines Marco"/>
        </authorList>
    </citation>
    <scope>NUCLEOTIDE SEQUENCE [LARGE SCALE GENOMIC DNA]</scope>
</reference>
<dbReference type="GeneID" id="36404731"/>
<dbReference type="PANTHER" id="PTHR43603">
    <property type="entry name" value="COBW DOMAIN-CONTAINING PROTEIN DDB_G0274527"/>
    <property type="match status" value="1"/>
</dbReference>
<organism evidence="2 3">
    <name type="scientific">Plasmopara halstedii</name>
    <name type="common">Downy mildew of sunflower</name>
    <dbReference type="NCBI Taxonomy" id="4781"/>
    <lineage>
        <taxon>Eukaryota</taxon>
        <taxon>Sar</taxon>
        <taxon>Stramenopiles</taxon>
        <taxon>Oomycota</taxon>
        <taxon>Peronosporomycetes</taxon>
        <taxon>Peronosporales</taxon>
        <taxon>Peronosporaceae</taxon>
        <taxon>Plasmopara</taxon>
    </lineage>
</organism>
<dbReference type="OrthoDB" id="272672at2759"/>
<evidence type="ECO:0000313" key="3">
    <source>
        <dbReference type="Proteomes" id="UP000054928"/>
    </source>
</evidence>
<dbReference type="GO" id="GO:0016787">
    <property type="term" value="F:hydrolase activity"/>
    <property type="evidence" value="ECO:0007669"/>
    <property type="project" value="UniProtKB-KW"/>
</dbReference>
<dbReference type="Proteomes" id="UP000054928">
    <property type="component" value="Unassembled WGS sequence"/>
</dbReference>